<dbReference type="PROSITE" id="PS50893">
    <property type="entry name" value="ABC_TRANSPORTER_2"/>
    <property type="match status" value="1"/>
</dbReference>
<dbReference type="InterPro" id="IPR003593">
    <property type="entry name" value="AAA+_ATPase"/>
</dbReference>
<name>A0A2P8G208_9BACT</name>
<dbReference type="Proteomes" id="UP000241964">
    <property type="component" value="Unassembled WGS sequence"/>
</dbReference>
<dbReference type="InterPro" id="IPR015854">
    <property type="entry name" value="ABC_transpr_LolD-like"/>
</dbReference>
<protein>
    <submittedName>
        <fullName evidence="4">Putative ABC transport system ATP-binding protein</fullName>
    </submittedName>
</protein>
<dbReference type="Gene3D" id="3.40.50.300">
    <property type="entry name" value="P-loop containing nucleotide triphosphate hydrolases"/>
    <property type="match status" value="1"/>
</dbReference>
<dbReference type="AlphaFoldDB" id="A0A2P8G208"/>
<dbReference type="RefSeq" id="WP_106596396.1">
    <property type="nucleotide sequence ID" value="NZ_PYAS01000007.1"/>
</dbReference>
<reference evidence="4 5" key="1">
    <citation type="submission" date="2018-03" db="EMBL/GenBank/DDBJ databases">
        <title>Genomic Encyclopedia of Archaeal and Bacterial Type Strains, Phase II (KMG-II): from individual species to whole genera.</title>
        <authorList>
            <person name="Goeker M."/>
        </authorList>
    </citation>
    <scope>NUCLEOTIDE SEQUENCE [LARGE SCALE GENOMIC DNA]</scope>
    <source>
        <strain evidence="4 5">DSM 29057</strain>
    </source>
</reference>
<comment type="caution">
    <text evidence="4">The sequence shown here is derived from an EMBL/GenBank/DDBJ whole genome shotgun (WGS) entry which is preliminary data.</text>
</comment>
<dbReference type="PROSITE" id="PS00211">
    <property type="entry name" value="ABC_TRANSPORTER_1"/>
    <property type="match status" value="1"/>
</dbReference>
<dbReference type="GO" id="GO:0022857">
    <property type="term" value="F:transmembrane transporter activity"/>
    <property type="evidence" value="ECO:0007669"/>
    <property type="project" value="TreeGrafter"/>
</dbReference>
<dbReference type="InterPro" id="IPR017871">
    <property type="entry name" value="ABC_transporter-like_CS"/>
</dbReference>
<keyword evidence="2 4" id="KW-0067">ATP-binding</keyword>
<accession>A0A2P8G208</accession>
<evidence type="ECO:0000313" key="5">
    <source>
        <dbReference type="Proteomes" id="UP000241964"/>
    </source>
</evidence>
<dbReference type="InterPro" id="IPR003439">
    <property type="entry name" value="ABC_transporter-like_ATP-bd"/>
</dbReference>
<evidence type="ECO:0000259" key="3">
    <source>
        <dbReference type="PROSITE" id="PS50893"/>
    </source>
</evidence>
<dbReference type="GO" id="GO:0005524">
    <property type="term" value="F:ATP binding"/>
    <property type="evidence" value="ECO:0007669"/>
    <property type="project" value="UniProtKB-KW"/>
</dbReference>
<dbReference type="EMBL" id="PYAS01000007">
    <property type="protein sequence ID" value="PSL27915.1"/>
    <property type="molecule type" value="Genomic_DNA"/>
</dbReference>
<keyword evidence="1" id="KW-0547">Nucleotide-binding</keyword>
<evidence type="ECO:0000313" key="4">
    <source>
        <dbReference type="EMBL" id="PSL27915.1"/>
    </source>
</evidence>
<dbReference type="Pfam" id="PF00005">
    <property type="entry name" value="ABC_tran"/>
    <property type="match status" value="1"/>
</dbReference>
<dbReference type="OrthoDB" id="1114670at2"/>
<dbReference type="GO" id="GO:0005886">
    <property type="term" value="C:plasma membrane"/>
    <property type="evidence" value="ECO:0007669"/>
    <property type="project" value="TreeGrafter"/>
</dbReference>
<dbReference type="PANTHER" id="PTHR24220">
    <property type="entry name" value="IMPORT ATP-BINDING PROTEIN"/>
    <property type="match status" value="1"/>
</dbReference>
<evidence type="ECO:0000256" key="1">
    <source>
        <dbReference type="ARBA" id="ARBA00022741"/>
    </source>
</evidence>
<organism evidence="4 5">
    <name type="scientific">Dyadobacter jiangsuensis</name>
    <dbReference type="NCBI Taxonomy" id="1591085"/>
    <lineage>
        <taxon>Bacteria</taxon>
        <taxon>Pseudomonadati</taxon>
        <taxon>Bacteroidota</taxon>
        <taxon>Cytophagia</taxon>
        <taxon>Cytophagales</taxon>
        <taxon>Spirosomataceae</taxon>
        <taxon>Dyadobacter</taxon>
    </lineage>
</organism>
<dbReference type="InterPro" id="IPR027417">
    <property type="entry name" value="P-loop_NTPase"/>
</dbReference>
<dbReference type="SUPFAM" id="SSF52540">
    <property type="entry name" value="P-loop containing nucleoside triphosphate hydrolases"/>
    <property type="match status" value="1"/>
</dbReference>
<feature type="domain" description="ABC transporter" evidence="3">
    <location>
        <begin position="2"/>
        <end position="219"/>
    </location>
</feature>
<sequence length="222" mass="24792">MLQTSLLTKTFANGTTLRFPDWKVARGEQWLLLGESGSGKTTLLHLLGGLLRPASGRVTVNGTDLYALPSRTLDRFRGRHIGIVFQQPHLIRSMTVEENLLLAQSFAGIGKDVVRIREVLNALDMDHKRRAYPQELSQGQAQRVGIARALVNRPALLLADEPTSSLDNRNADAVIRLLSDLAASQGSTLIISTHDDRVKEAFFRDFMFELHHERISDQLEKS</sequence>
<keyword evidence="5" id="KW-1185">Reference proteome</keyword>
<dbReference type="GO" id="GO:0016887">
    <property type="term" value="F:ATP hydrolysis activity"/>
    <property type="evidence" value="ECO:0007669"/>
    <property type="project" value="InterPro"/>
</dbReference>
<evidence type="ECO:0000256" key="2">
    <source>
        <dbReference type="ARBA" id="ARBA00022840"/>
    </source>
</evidence>
<dbReference type="SMART" id="SM00382">
    <property type="entry name" value="AAA"/>
    <property type="match status" value="1"/>
</dbReference>
<dbReference type="PANTHER" id="PTHR24220:SF659">
    <property type="entry name" value="TRANSPORTER, PUTATIVE-RELATED"/>
    <property type="match status" value="1"/>
</dbReference>
<proteinExistence type="predicted"/>
<gene>
    <name evidence="4" type="ORF">CLV60_107180</name>
</gene>